<name>A0AAV2J3P8_KNICA</name>
<protein>
    <submittedName>
        <fullName evidence="2">Uncharacterized protein</fullName>
    </submittedName>
</protein>
<feature type="region of interest" description="Disordered" evidence="1">
    <location>
        <begin position="1"/>
        <end position="174"/>
    </location>
</feature>
<feature type="compositionally biased region" description="Basic and acidic residues" evidence="1">
    <location>
        <begin position="64"/>
        <end position="79"/>
    </location>
</feature>
<accession>A0AAV2J3P8</accession>
<gene>
    <name evidence="2" type="ORF">KC01_LOCUS3625</name>
</gene>
<sequence>MAGRNEGEKNKRIQRVSDQTKRQGPDRLEGGQGAAVGRQMRREGRYRSHACAGPGTGNEMAKQAMDELRSDQETSREGTKSGGAQHKGARELKRPARSGIVGGANKNSEEAGRRAKTSGARREVARTEKTSNAGRQSGGKDSPKREQRRTGVTGKGELGERGPRTKMSRTERER</sequence>
<dbReference type="AlphaFoldDB" id="A0AAV2J3P8"/>
<feature type="compositionally biased region" description="Basic and acidic residues" evidence="1">
    <location>
        <begin position="157"/>
        <end position="174"/>
    </location>
</feature>
<keyword evidence="3" id="KW-1185">Reference proteome</keyword>
<feature type="compositionally biased region" description="Basic and acidic residues" evidence="1">
    <location>
        <begin position="1"/>
        <end position="11"/>
    </location>
</feature>
<feature type="compositionally biased region" description="Basic and acidic residues" evidence="1">
    <location>
        <begin position="18"/>
        <end position="29"/>
    </location>
</feature>
<evidence type="ECO:0000256" key="1">
    <source>
        <dbReference type="SAM" id="MobiDB-lite"/>
    </source>
</evidence>
<evidence type="ECO:0000313" key="3">
    <source>
        <dbReference type="Proteomes" id="UP001497482"/>
    </source>
</evidence>
<dbReference type="Proteomes" id="UP001497482">
    <property type="component" value="Chromosome 10"/>
</dbReference>
<dbReference type="EMBL" id="OZ035832">
    <property type="protein sequence ID" value="CAL1571518.1"/>
    <property type="molecule type" value="Genomic_DNA"/>
</dbReference>
<feature type="compositionally biased region" description="Basic and acidic residues" evidence="1">
    <location>
        <begin position="120"/>
        <end position="129"/>
    </location>
</feature>
<reference evidence="2 3" key="1">
    <citation type="submission" date="2024-04" db="EMBL/GenBank/DDBJ databases">
        <authorList>
            <person name="Waldvogel A.-M."/>
            <person name="Schoenle A."/>
        </authorList>
    </citation>
    <scope>NUCLEOTIDE SEQUENCE [LARGE SCALE GENOMIC DNA]</scope>
</reference>
<organism evidence="2 3">
    <name type="scientific">Knipowitschia caucasica</name>
    <name type="common">Caucasian dwarf goby</name>
    <name type="synonym">Pomatoschistus caucasicus</name>
    <dbReference type="NCBI Taxonomy" id="637954"/>
    <lineage>
        <taxon>Eukaryota</taxon>
        <taxon>Metazoa</taxon>
        <taxon>Chordata</taxon>
        <taxon>Craniata</taxon>
        <taxon>Vertebrata</taxon>
        <taxon>Euteleostomi</taxon>
        <taxon>Actinopterygii</taxon>
        <taxon>Neopterygii</taxon>
        <taxon>Teleostei</taxon>
        <taxon>Neoteleostei</taxon>
        <taxon>Acanthomorphata</taxon>
        <taxon>Gobiaria</taxon>
        <taxon>Gobiiformes</taxon>
        <taxon>Gobioidei</taxon>
        <taxon>Gobiidae</taxon>
        <taxon>Gobiinae</taxon>
        <taxon>Knipowitschia</taxon>
    </lineage>
</organism>
<evidence type="ECO:0000313" key="2">
    <source>
        <dbReference type="EMBL" id="CAL1571518.1"/>
    </source>
</evidence>
<proteinExistence type="predicted"/>